<dbReference type="Pfam" id="PF03733">
    <property type="entry name" value="YccF"/>
    <property type="match status" value="2"/>
</dbReference>
<dbReference type="EMBL" id="CAFBPM010000011">
    <property type="protein sequence ID" value="CAB5025694.1"/>
    <property type="molecule type" value="Genomic_DNA"/>
</dbReference>
<keyword evidence="1" id="KW-1133">Transmembrane helix</keyword>
<dbReference type="AlphaFoldDB" id="A0A6J7ACC5"/>
<evidence type="ECO:0000256" key="1">
    <source>
        <dbReference type="SAM" id="Phobius"/>
    </source>
</evidence>
<feature type="transmembrane region" description="Helical" evidence="1">
    <location>
        <begin position="73"/>
        <end position="106"/>
    </location>
</feature>
<sequence>MSFLRVVGNILWLFTVGLALAISLAISGIIMFISIIGIPFGIQAFKLVVYVLWPFGSEVVQVSASTPGCIGNVLWFVLGGLPAALIALLFGLVAFVTIIGIPLGLILIRMVPLLAFPFGKEVVPRRETATP</sequence>
<feature type="transmembrane region" description="Helical" evidence="1">
    <location>
        <begin position="32"/>
        <end position="53"/>
    </location>
</feature>
<keyword evidence="1" id="KW-0472">Membrane</keyword>
<feature type="domain" description="Inner membrane component" evidence="2">
    <location>
        <begin position="70"/>
        <end position="120"/>
    </location>
</feature>
<dbReference type="PANTHER" id="PTHR42903">
    <property type="entry name" value="INNER MEMBRANE PROTEIN YCCF"/>
    <property type="match status" value="1"/>
</dbReference>
<dbReference type="EMBL" id="CAFBLT010000004">
    <property type="protein sequence ID" value="CAB4884583.1"/>
    <property type="molecule type" value="Genomic_DNA"/>
</dbReference>
<name>A0A6J7ACC5_9ZZZZ</name>
<dbReference type="PANTHER" id="PTHR42903:SF1">
    <property type="entry name" value="INNER MEMBRANE PROTEIN YCCF"/>
    <property type="match status" value="1"/>
</dbReference>
<dbReference type="InterPro" id="IPR005185">
    <property type="entry name" value="YccF"/>
</dbReference>
<organism evidence="3">
    <name type="scientific">freshwater metagenome</name>
    <dbReference type="NCBI Taxonomy" id="449393"/>
    <lineage>
        <taxon>unclassified sequences</taxon>
        <taxon>metagenomes</taxon>
        <taxon>ecological metagenomes</taxon>
    </lineage>
</organism>
<dbReference type="EMBL" id="CAFABE010000052">
    <property type="protein sequence ID" value="CAB4830464.1"/>
    <property type="molecule type" value="Genomic_DNA"/>
</dbReference>
<evidence type="ECO:0000313" key="3">
    <source>
        <dbReference type="EMBL" id="CAB4830464.1"/>
    </source>
</evidence>
<dbReference type="InterPro" id="IPR052937">
    <property type="entry name" value="Inner_membrane_protein"/>
</dbReference>
<gene>
    <name evidence="3" type="ORF">UFOPK3164_01117</name>
    <name evidence="4" type="ORF">UFOPK3427_01922</name>
    <name evidence="5" type="ORF">UFOPK4112_01200</name>
</gene>
<proteinExistence type="predicted"/>
<reference evidence="3" key="1">
    <citation type="submission" date="2020-05" db="EMBL/GenBank/DDBJ databases">
        <authorList>
            <person name="Chiriac C."/>
            <person name="Salcher M."/>
            <person name="Ghai R."/>
            <person name="Kavagutti S V."/>
        </authorList>
    </citation>
    <scope>NUCLEOTIDE SEQUENCE</scope>
</reference>
<feature type="domain" description="Inner membrane component" evidence="2">
    <location>
        <begin position="7"/>
        <end position="56"/>
    </location>
</feature>
<evidence type="ECO:0000259" key="2">
    <source>
        <dbReference type="Pfam" id="PF03733"/>
    </source>
</evidence>
<protein>
    <submittedName>
        <fullName evidence="3">Unannotated protein</fullName>
    </submittedName>
</protein>
<accession>A0A6J7ACC5</accession>
<evidence type="ECO:0000313" key="4">
    <source>
        <dbReference type="EMBL" id="CAB4884583.1"/>
    </source>
</evidence>
<keyword evidence="1" id="KW-0812">Transmembrane</keyword>
<feature type="transmembrane region" description="Helical" evidence="1">
    <location>
        <begin position="6"/>
        <end position="25"/>
    </location>
</feature>
<evidence type="ECO:0000313" key="5">
    <source>
        <dbReference type="EMBL" id="CAB5025694.1"/>
    </source>
</evidence>
<dbReference type="GO" id="GO:0005886">
    <property type="term" value="C:plasma membrane"/>
    <property type="evidence" value="ECO:0007669"/>
    <property type="project" value="TreeGrafter"/>
</dbReference>